<reference evidence="5 6" key="1">
    <citation type="submission" date="2017-04" db="EMBL/GenBank/DDBJ databases">
        <title>Novel microbial lineages endemic to geothermal iron-oxide mats fill important gaps in the evolutionary history of Archaea.</title>
        <authorList>
            <person name="Jay Z.J."/>
            <person name="Beam J.P."/>
            <person name="Dlakic M."/>
            <person name="Rusch D.B."/>
            <person name="Kozubal M.A."/>
            <person name="Inskeep W.P."/>
        </authorList>
    </citation>
    <scope>NUCLEOTIDE SEQUENCE [LARGE SCALE GENOMIC DNA]</scope>
    <source>
        <strain evidence="5">ECH_B_2</strain>
    </source>
</reference>
<evidence type="ECO:0000313" key="5">
    <source>
        <dbReference type="EMBL" id="PSN94212.1"/>
    </source>
</evidence>
<evidence type="ECO:0000259" key="4">
    <source>
        <dbReference type="Pfam" id="PF01555"/>
    </source>
</evidence>
<dbReference type="InterPro" id="IPR029063">
    <property type="entry name" value="SAM-dependent_MTases_sf"/>
</dbReference>
<dbReference type="GO" id="GO:0003677">
    <property type="term" value="F:DNA binding"/>
    <property type="evidence" value="ECO:0007669"/>
    <property type="project" value="InterPro"/>
</dbReference>
<proteinExistence type="inferred from homology"/>
<keyword evidence="3" id="KW-0949">S-adenosyl-L-methionine</keyword>
<dbReference type="Proteomes" id="UP000241284">
    <property type="component" value="Unassembled WGS sequence"/>
</dbReference>
<name>A0A2R6B6K4_9ARCH</name>
<organism evidence="5 6">
    <name type="scientific">Candidatus Marsarchaeota G2 archaeon ECH_B_2</name>
    <dbReference type="NCBI Taxonomy" id="1978160"/>
    <lineage>
        <taxon>Archaea</taxon>
        <taxon>Candidatus Marsarchaeota</taxon>
        <taxon>Candidatus Marsarchaeota group 2</taxon>
    </lineage>
</organism>
<dbReference type="Gene3D" id="3.40.50.150">
    <property type="entry name" value="Vaccinia Virus protein VP39"/>
    <property type="match status" value="1"/>
</dbReference>
<dbReference type="GO" id="GO:0032259">
    <property type="term" value="P:methylation"/>
    <property type="evidence" value="ECO:0007669"/>
    <property type="project" value="UniProtKB-KW"/>
</dbReference>
<dbReference type="PRINTS" id="PR00508">
    <property type="entry name" value="S21N4MTFRASE"/>
</dbReference>
<dbReference type="EC" id="2.1.1.113" evidence="3"/>
<accession>A0A2R6B6K4</accession>
<evidence type="ECO:0000256" key="2">
    <source>
        <dbReference type="ARBA" id="ARBA00022679"/>
    </source>
</evidence>
<dbReference type="InterPro" id="IPR002941">
    <property type="entry name" value="DNA_methylase_N4/N6"/>
</dbReference>
<protein>
    <recommendedName>
        <fullName evidence="3">Type II methyltransferase</fullName>
        <ecNumber evidence="3">2.1.1.113</ecNumber>
    </recommendedName>
    <alternativeName>
        <fullName evidence="3">N-4 cytosine-specific methyltransferase</fullName>
    </alternativeName>
</protein>
<dbReference type="InterPro" id="IPR001091">
    <property type="entry name" value="RM_Methyltransferase"/>
</dbReference>
<keyword evidence="3" id="KW-0680">Restriction system</keyword>
<dbReference type="GO" id="GO:0008170">
    <property type="term" value="F:N-methyltransferase activity"/>
    <property type="evidence" value="ECO:0007669"/>
    <property type="project" value="InterPro"/>
</dbReference>
<comment type="catalytic activity">
    <reaction evidence="3">
        <text>a 2'-deoxycytidine in DNA + S-adenosyl-L-methionine = an N(4)-methyl-2'-deoxycytidine in DNA + S-adenosyl-L-homocysteine + H(+)</text>
        <dbReference type="Rhea" id="RHEA:16857"/>
        <dbReference type="Rhea" id="RHEA-COMP:11369"/>
        <dbReference type="Rhea" id="RHEA-COMP:13674"/>
        <dbReference type="ChEBI" id="CHEBI:15378"/>
        <dbReference type="ChEBI" id="CHEBI:57856"/>
        <dbReference type="ChEBI" id="CHEBI:59789"/>
        <dbReference type="ChEBI" id="CHEBI:85452"/>
        <dbReference type="ChEBI" id="CHEBI:137933"/>
        <dbReference type="EC" id="2.1.1.113"/>
    </reaction>
</comment>
<keyword evidence="1 3" id="KW-0489">Methyltransferase</keyword>
<dbReference type="GO" id="GO:0009307">
    <property type="term" value="P:DNA restriction-modification system"/>
    <property type="evidence" value="ECO:0007669"/>
    <property type="project" value="UniProtKB-KW"/>
</dbReference>
<feature type="domain" description="DNA methylase N-4/N-6" evidence="4">
    <location>
        <begin position="1"/>
        <end position="50"/>
    </location>
</feature>
<evidence type="ECO:0000256" key="1">
    <source>
        <dbReference type="ARBA" id="ARBA00022603"/>
    </source>
</evidence>
<dbReference type="EMBL" id="NEXH01000029">
    <property type="protein sequence ID" value="PSN94212.1"/>
    <property type="molecule type" value="Genomic_DNA"/>
</dbReference>
<gene>
    <name evidence="5" type="ORF">B9Q06_09995</name>
</gene>
<dbReference type="Pfam" id="PF01555">
    <property type="entry name" value="N6_N4_Mtase"/>
    <property type="match status" value="1"/>
</dbReference>
<comment type="caution">
    <text evidence="5">The sequence shown here is derived from an EMBL/GenBank/DDBJ whole genome shotgun (WGS) entry which is preliminary data.</text>
</comment>
<dbReference type="AlphaFoldDB" id="A0A2R6B6K4"/>
<comment type="similarity">
    <text evidence="3">Belongs to the N(4)/N(6)-methyltransferase family.</text>
</comment>
<sequence>MLDRIIRASLSEGSLVADFFCGSGTTLAVAEKLKRKWIGCDLSKFEIHLTRKRLLDIPGCRPFQILNLGRYQKQKLLENGNGGRRYIEFILKLYNASPLQGFAYIHGKKGDRLVHIGPIDSFVTLKEITEAAREAINVSARGIDVLGWDFEMGLYDLLGDLAKEYGMDIRLKQIPHEVLEVKSEQGLGRLEELKFFDLNCLDVGLEVKGREVTVSLKKFVIANPEYIPEEVRITIKNFKAYIDYWAVDFDYKGDFFHNMRQEYRTKKNPELRTSITYQYDNPGQYTILVKVVDILGNDTNKLLTLRV</sequence>
<evidence type="ECO:0000256" key="3">
    <source>
        <dbReference type="RuleBase" id="RU362026"/>
    </source>
</evidence>
<evidence type="ECO:0000313" key="6">
    <source>
        <dbReference type="Proteomes" id="UP000241284"/>
    </source>
</evidence>
<dbReference type="GO" id="GO:0015667">
    <property type="term" value="F:site-specific DNA-methyltransferase (cytosine-N4-specific) activity"/>
    <property type="evidence" value="ECO:0007669"/>
    <property type="project" value="UniProtKB-EC"/>
</dbReference>
<keyword evidence="2" id="KW-0808">Transferase</keyword>
<dbReference type="SUPFAM" id="SSF53335">
    <property type="entry name" value="S-adenosyl-L-methionine-dependent methyltransferases"/>
    <property type="match status" value="1"/>
</dbReference>